<dbReference type="InterPro" id="IPR051916">
    <property type="entry name" value="GPI-anchor_lipid_remodeler"/>
</dbReference>
<feature type="transmembrane region" description="Helical" evidence="2">
    <location>
        <begin position="20"/>
        <end position="39"/>
    </location>
</feature>
<dbReference type="RefSeq" id="WP_193661203.1">
    <property type="nucleotide sequence ID" value="NZ_BAAAMM010000001.1"/>
</dbReference>
<dbReference type="InterPro" id="IPR005135">
    <property type="entry name" value="Endo/exonuclease/phosphatase"/>
</dbReference>
<keyword evidence="2" id="KW-1133">Transmembrane helix</keyword>
<dbReference type="InterPro" id="IPR036691">
    <property type="entry name" value="Endo/exonu/phosph_ase_sf"/>
</dbReference>
<dbReference type="PANTHER" id="PTHR14859:SF15">
    <property type="entry name" value="ENDONUCLEASE_EXONUCLEASE_PHOSPHATASE DOMAIN-CONTAINING PROTEIN"/>
    <property type="match status" value="1"/>
</dbReference>
<evidence type="ECO:0000313" key="4">
    <source>
        <dbReference type="EMBL" id="MEQ7845894.1"/>
    </source>
</evidence>
<keyword evidence="5" id="KW-1185">Reference proteome</keyword>
<accession>A0ABV1NTT2</accession>
<feature type="domain" description="Endonuclease/exonuclease/phosphatase" evidence="3">
    <location>
        <begin position="138"/>
        <end position="359"/>
    </location>
</feature>
<keyword evidence="4" id="KW-0255">Endonuclease</keyword>
<dbReference type="PANTHER" id="PTHR14859">
    <property type="entry name" value="CALCOFLUOR WHITE HYPERSENSITIVE PROTEIN PRECURSOR"/>
    <property type="match status" value="1"/>
</dbReference>
<name>A0ABV1NTT2_9ACTN</name>
<dbReference type="Pfam" id="PF03372">
    <property type="entry name" value="Exo_endo_phos"/>
    <property type="match status" value="1"/>
</dbReference>
<comment type="caution">
    <text evidence="4">The sequence shown here is derived from an EMBL/GenBank/DDBJ whole genome shotgun (WGS) entry which is preliminary data.</text>
</comment>
<sequence>MPSLPPTDDPRHLAPGPRPLLTLLPVAAVLASVALVLALTGGLPPGDDGGADLRAAEAGTTPTAPVAATTRPTQDVLEAPAAIEPAPGQRARQLRAALEPGTAVPDRQTALPVRRLARQVEERTTCQPETVERELTVLSYNIKSGFASGRGLQLDDYARAIAATAADVVLLQEVDRNRAFSRRTDQPGILGAQLGMQNAFGANVLRSGGSQYGTAILSRFPIEESANRLLPFLPGKGMQQRGLLHATIDVDGVPVSLYSTHLQNRSEPSRMAQARAINQVMAADPLPKVLGGDMNAHPTSAPMRTLAATMVDSWPSSGAGPGFTHPSVNLRGRIDYLLHGGSGITPLASSVPAVTLSDHRPVRTTYQVQGVVETC</sequence>
<gene>
    <name evidence="4" type="ORF">V6R90_01295</name>
</gene>
<dbReference type="Gene3D" id="3.60.10.10">
    <property type="entry name" value="Endonuclease/exonuclease/phosphatase"/>
    <property type="match status" value="1"/>
</dbReference>
<dbReference type="GO" id="GO:0004519">
    <property type="term" value="F:endonuclease activity"/>
    <property type="evidence" value="ECO:0007669"/>
    <property type="project" value="UniProtKB-KW"/>
</dbReference>
<feature type="region of interest" description="Disordered" evidence="1">
    <location>
        <begin position="49"/>
        <end position="72"/>
    </location>
</feature>
<keyword evidence="4" id="KW-0378">Hydrolase</keyword>
<dbReference type="EMBL" id="JBEGDP010000001">
    <property type="protein sequence ID" value="MEQ7845894.1"/>
    <property type="molecule type" value="Genomic_DNA"/>
</dbReference>
<protein>
    <submittedName>
        <fullName evidence="4">Endonuclease/exonuclease/phosphatase family protein</fullName>
    </submittedName>
</protein>
<organism evidence="4 5">
    <name type="scientific">Nocardioides kribbensis</name>
    <dbReference type="NCBI Taxonomy" id="305517"/>
    <lineage>
        <taxon>Bacteria</taxon>
        <taxon>Bacillati</taxon>
        <taxon>Actinomycetota</taxon>
        <taxon>Actinomycetes</taxon>
        <taxon>Propionibacteriales</taxon>
        <taxon>Nocardioidaceae</taxon>
        <taxon>Nocardioides</taxon>
    </lineage>
</organism>
<keyword evidence="4" id="KW-0540">Nuclease</keyword>
<dbReference type="Proteomes" id="UP001482520">
    <property type="component" value="Unassembled WGS sequence"/>
</dbReference>
<reference evidence="4 5" key="1">
    <citation type="submission" date="2024-02" db="EMBL/GenBank/DDBJ databases">
        <title>Full genome sequence of Nocardioides kribbensis.</title>
        <authorList>
            <person name="Poletto B.L."/>
            <person name="Silva G."/>
            <person name="Galante D."/>
            <person name="Campos K.R."/>
            <person name="Santos M.B.N."/>
            <person name="Sacchi C.T."/>
        </authorList>
    </citation>
    <scope>NUCLEOTIDE SEQUENCE [LARGE SCALE GENOMIC DNA]</scope>
    <source>
        <strain evidence="4 5">O4R</strain>
    </source>
</reference>
<keyword evidence="2" id="KW-0472">Membrane</keyword>
<keyword evidence="2" id="KW-0812">Transmembrane</keyword>
<evidence type="ECO:0000259" key="3">
    <source>
        <dbReference type="Pfam" id="PF03372"/>
    </source>
</evidence>
<evidence type="ECO:0000256" key="1">
    <source>
        <dbReference type="SAM" id="MobiDB-lite"/>
    </source>
</evidence>
<dbReference type="SUPFAM" id="SSF56219">
    <property type="entry name" value="DNase I-like"/>
    <property type="match status" value="1"/>
</dbReference>
<evidence type="ECO:0000256" key="2">
    <source>
        <dbReference type="SAM" id="Phobius"/>
    </source>
</evidence>
<evidence type="ECO:0000313" key="5">
    <source>
        <dbReference type="Proteomes" id="UP001482520"/>
    </source>
</evidence>
<proteinExistence type="predicted"/>